<feature type="region of interest" description="Disordered" evidence="2">
    <location>
        <begin position="120"/>
        <end position="157"/>
    </location>
</feature>
<sequence length="574" mass="63976">MESIQQQLEPASPKKRKPHEPRKSRVAVHVPSRQKDYIPGKGPALQPICLLPPQDSTAYILERIILPSPGLAADGHPLPRRMTYIVAWHDLPAAQLLVPAMDILEYVSPRALEEWEFANTEEQMEQETEKEQIQTGDVPKPKRRGRPPKHSKIETAVVAVPDNDDNAIQRGAMTIATPTKNRLKDFEGLSDGDATPAVQLQWETTGESIGTDDQGTDDRGDSDGFGSTRAGAQSDQFRDSGPEFHEPKQNHPPVRQFESSSSSATSSRQSTPKETATKSKSKGKRKADQPKKKTGLNDVLNGLQAAESASESVWSPQGTATYSNSGVETPDLEPRSVTARLIEEAASMQKKKKVKSLKDPKSEKQPKSESRIPKVSQPLTQQDPVQTTKQPEASGASKEPDAPEEPDWEVKRIEGMEMYEAEGAGLVRHFKVRWEGDWPPDQNPTWEPESNLPEQLVRRYLKNRKRKRSEGGQRPGSEKPKKPAATTQPPVAPSYKSRKSMKQTTLSWGITAKQFKSVTEAFEGLEEDELAMPQYEKALIEEQEQDEDELFIVEEPPTKKSRVKMWVGNGLDLL</sequence>
<comment type="subunit">
    <text evidence="1">Component of the NuA4 histone acetyltransferase complex.</text>
</comment>
<dbReference type="SUPFAM" id="SSF54160">
    <property type="entry name" value="Chromo domain-like"/>
    <property type="match status" value="1"/>
</dbReference>
<organism evidence="4 5">
    <name type="scientific">Fusarium langsethiae</name>
    <dbReference type="NCBI Taxonomy" id="179993"/>
    <lineage>
        <taxon>Eukaryota</taxon>
        <taxon>Fungi</taxon>
        <taxon>Dikarya</taxon>
        <taxon>Ascomycota</taxon>
        <taxon>Pezizomycotina</taxon>
        <taxon>Sordariomycetes</taxon>
        <taxon>Hypocreomycetidae</taxon>
        <taxon>Hypocreales</taxon>
        <taxon>Nectriaceae</taxon>
        <taxon>Fusarium</taxon>
    </lineage>
</organism>
<feature type="region of interest" description="Disordered" evidence="2">
    <location>
        <begin position="202"/>
        <end position="416"/>
    </location>
</feature>
<gene>
    <name evidence="4" type="ORF">FLAG1_10596</name>
</gene>
<feature type="compositionally biased region" description="Polar residues" evidence="2">
    <location>
        <begin position="377"/>
        <end position="391"/>
    </location>
</feature>
<feature type="region of interest" description="Disordered" evidence="2">
    <location>
        <begin position="435"/>
        <end position="502"/>
    </location>
</feature>
<comment type="caution">
    <text evidence="4">The sequence shown here is derived from an EMBL/GenBank/DDBJ whole genome shotgun (WGS) entry which is preliminary data.</text>
</comment>
<dbReference type="Pfam" id="PF00385">
    <property type="entry name" value="Chromo"/>
    <property type="match status" value="1"/>
</dbReference>
<feature type="compositionally biased region" description="Basic and acidic residues" evidence="2">
    <location>
        <begin position="236"/>
        <end position="249"/>
    </location>
</feature>
<dbReference type="InterPro" id="IPR016197">
    <property type="entry name" value="Chromo-like_dom_sf"/>
</dbReference>
<accession>A0A0N0DBD8</accession>
<keyword evidence="5" id="KW-1185">Reference proteome</keyword>
<evidence type="ECO:0000259" key="3">
    <source>
        <dbReference type="PROSITE" id="PS50013"/>
    </source>
</evidence>
<dbReference type="AlphaFoldDB" id="A0A0N0DBD8"/>
<name>A0A0N0DBD8_FUSLA</name>
<dbReference type="SMART" id="SM00298">
    <property type="entry name" value="CHROMO"/>
    <property type="match status" value="1"/>
</dbReference>
<feature type="compositionally biased region" description="Basic residues" evidence="2">
    <location>
        <begin position="459"/>
        <end position="468"/>
    </location>
</feature>
<dbReference type="PROSITE" id="PS50013">
    <property type="entry name" value="CHROMO_2"/>
    <property type="match status" value="1"/>
</dbReference>
<dbReference type="InterPro" id="IPR023780">
    <property type="entry name" value="Chromo_domain"/>
</dbReference>
<evidence type="ECO:0000313" key="4">
    <source>
        <dbReference type="EMBL" id="KPA36621.1"/>
    </source>
</evidence>
<dbReference type="Proteomes" id="UP000037904">
    <property type="component" value="Unassembled WGS sequence"/>
</dbReference>
<evidence type="ECO:0000256" key="2">
    <source>
        <dbReference type="SAM" id="MobiDB-lite"/>
    </source>
</evidence>
<feature type="compositionally biased region" description="Low complexity" evidence="2">
    <location>
        <begin position="259"/>
        <end position="270"/>
    </location>
</feature>
<evidence type="ECO:0000256" key="1">
    <source>
        <dbReference type="ARBA" id="ARBA00011353"/>
    </source>
</evidence>
<proteinExistence type="predicted"/>
<feature type="compositionally biased region" description="Polar residues" evidence="2">
    <location>
        <begin position="307"/>
        <end position="327"/>
    </location>
</feature>
<dbReference type="Gene3D" id="2.40.50.40">
    <property type="match status" value="1"/>
</dbReference>
<feature type="domain" description="Chromo" evidence="3">
    <location>
        <begin position="408"/>
        <end position="476"/>
    </location>
</feature>
<reference evidence="4 5" key="1">
    <citation type="submission" date="2015-04" db="EMBL/GenBank/DDBJ databases">
        <title>The draft genome sequence of Fusarium langsethiae, a T-2/HT-2 mycotoxin producer.</title>
        <authorList>
            <person name="Lysoe E."/>
            <person name="Divon H.H."/>
            <person name="Terzi V."/>
            <person name="Orru L."/>
            <person name="Lamontanara A."/>
            <person name="Kolseth A.-K."/>
            <person name="Frandsen R.J."/>
            <person name="Nielsen K."/>
            <person name="Thrane U."/>
        </authorList>
    </citation>
    <scope>NUCLEOTIDE SEQUENCE [LARGE SCALE GENOMIC DNA]</scope>
    <source>
        <strain evidence="4 5">Fl201059</strain>
    </source>
</reference>
<feature type="compositionally biased region" description="Basic residues" evidence="2">
    <location>
        <begin position="141"/>
        <end position="150"/>
    </location>
</feature>
<feature type="compositionally biased region" description="Basic residues" evidence="2">
    <location>
        <begin position="13"/>
        <end position="26"/>
    </location>
</feature>
<dbReference type="OrthoDB" id="3543857at2759"/>
<dbReference type="InterPro" id="IPR000953">
    <property type="entry name" value="Chromo/chromo_shadow_dom"/>
</dbReference>
<dbReference type="CDD" id="cd00024">
    <property type="entry name" value="CD_CSD"/>
    <property type="match status" value="1"/>
</dbReference>
<feature type="region of interest" description="Disordered" evidence="2">
    <location>
        <begin position="1"/>
        <end position="37"/>
    </location>
</feature>
<dbReference type="EMBL" id="JXCE01000585">
    <property type="protein sequence ID" value="KPA36621.1"/>
    <property type="molecule type" value="Genomic_DNA"/>
</dbReference>
<feature type="compositionally biased region" description="Basic and acidic residues" evidence="2">
    <location>
        <begin position="356"/>
        <end position="372"/>
    </location>
</feature>
<evidence type="ECO:0000313" key="5">
    <source>
        <dbReference type="Proteomes" id="UP000037904"/>
    </source>
</evidence>
<dbReference type="GO" id="GO:0006338">
    <property type="term" value="P:chromatin remodeling"/>
    <property type="evidence" value="ECO:0007669"/>
    <property type="project" value="UniProtKB-ARBA"/>
</dbReference>
<protein>
    <recommendedName>
        <fullName evidence="3">Chromo domain-containing protein</fullName>
    </recommendedName>
</protein>